<keyword evidence="2" id="KW-1185">Reference proteome</keyword>
<sequence>MEFSKGKCHILHLGWGNPGCTDRMGNRRLKSSTAERGLLVNGEWNMSQQCPGSQEDKLCPGDIRPSMASPAREGIVPSALHWGGLTSSDGVPQYKKDIKPLESFQIMTRRIVKSLKGKL</sequence>
<comment type="caution">
    <text evidence="1">The sequence shown here is derived from an EMBL/GenBank/DDBJ whole genome shotgun (WGS) entry which is preliminary data.</text>
</comment>
<dbReference type="Proteomes" id="UP000796761">
    <property type="component" value="Unassembled WGS sequence"/>
</dbReference>
<accession>A0A8K1G873</accession>
<dbReference type="EMBL" id="SWJQ01000532">
    <property type="protein sequence ID" value="TRZ13180.1"/>
    <property type="molecule type" value="Genomic_DNA"/>
</dbReference>
<reference evidence="1" key="1">
    <citation type="submission" date="2019-04" db="EMBL/GenBank/DDBJ databases">
        <title>Genome assembly of Zosterops borbonicus 15179.</title>
        <authorList>
            <person name="Leroy T."/>
            <person name="Anselmetti Y."/>
            <person name="Tilak M.-K."/>
            <person name="Nabholz B."/>
        </authorList>
    </citation>
    <scope>NUCLEOTIDE SEQUENCE</scope>
    <source>
        <strain evidence="1">HGM_15179</strain>
        <tissue evidence="1">Muscle</tissue>
    </source>
</reference>
<protein>
    <submittedName>
        <fullName evidence="1">Uncharacterized protein</fullName>
    </submittedName>
</protein>
<evidence type="ECO:0000313" key="1">
    <source>
        <dbReference type="EMBL" id="TRZ13180.1"/>
    </source>
</evidence>
<gene>
    <name evidence="1" type="ORF">HGM15179_013923</name>
</gene>
<evidence type="ECO:0000313" key="2">
    <source>
        <dbReference type="Proteomes" id="UP000796761"/>
    </source>
</evidence>
<proteinExistence type="predicted"/>
<dbReference type="OrthoDB" id="276744at2759"/>
<organism evidence="1 2">
    <name type="scientific">Zosterops borbonicus</name>
    <dbReference type="NCBI Taxonomy" id="364589"/>
    <lineage>
        <taxon>Eukaryota</taxon>
        <taxon>Metazoa</taxon>
        <taxon>Chordata</taxon>
        <taxon>Craniata</taxon>
        <taxon>Vertebrata</taxon>
        <taxon>Euteleostomi</taxon>
        <taxon>Archelosauria</taxon>
        <taxon>Archosauria</taxon>
        <taxon>Dinosauria</taxon>
        <taxon>Saurischia</taxon>
        <taxon>Theropoda</taxon>
        <taxon>Coelurosauria</taxon>
        <taxon>Aves</taxon>
        <taxon>Neognathae</taxon>
        <taxon>Neoaves</taxon>
        <taxon>Telluraves</taxon>
        <taxon>Australaves</taxon>
        <taxon>Passeriformes</taxon>
        <taxon>Sylvioidea</taxon>
        <taxon>Zosteropidae</taxon>
        <taxon>Zosterops</taxon>
    </lineage>
</organism>
<name>A0A8K1G873_9PASS</name>
<dbReference type="AlphaFoldDB" id="A0A8K1G873"/>